<protein>
    <submittedName>
        <fullName evidence="1">DNA-binding protein SATB1</fullName>
    </submittedName>
</protein>
<accession>A0ACB7F714</accession>
<name>A0ACB7F714_NIBAL</name>
<keyword evidence="2" id="KW-1185">Reference proteome</keyword>
<keyword evidence="1" id="KW-0238">DNA-binding</keyword>
<dbReference type="Proteomes" id="UP000805704">
    <property type="component" value="Chromosome 16"/>
</dbReference>
<comment type="caution">
    <text evidence="1">The sequence shown here is derived from an EMBL/GenBank/DDBJ whole genome shotgun (WGS) entry which is preliminary data.</text>
</comment>
<evidence type="ECO:0000313" key="1">
    <source>
        <dbReference type="EMBL" id="KAG8009810.1"/>
    </source>
</evidence>
<evidence type="ECO:0000313" key="2">
    <source>
        <dbReference type="Proteomes" id="UP000805704"/>
    </source>
</evidence>
<proteinExistence type="predicted"/>
<gene>
    <name evidence="1" type="primary">SATB1.2</name>
    <name evidence="1" type="ORF">GBF38_013849</name>
</gene>
<organism evidence="1 2">
    <name type="scientific">Nibea albiflora</name>
    <name type="common">Yellow drum</name>
    <name type="synonym">Corvina albiflora</name>
    <dbReference type="NCBI Taxonomy" id="240163"/>
    <lineage>
        <taxon>Eukaryota</taxon>
        <taxon>Metazoa</taxon>
        <taxon>Chordata</taxon>
        <taxon>Craniata</taxon>
        <taxon>Vertebrata</taxon>
        <taxon>Euteleostomi</taxon>
        <taxon>Actinopterygii</taxon>
        <taxon>Neopterygii</taxon>
        <taxon>Teleostei</taxon>
        <taxon>Neoteleostei</taxon>
        <taxon>Acanthomorphata</taxon>
        <taxon>Eupercaria</taxon>
        <taxon>Sciaenidae</taxon>
        <taxon>Nibea</taxon>
    </lineage>
</organism>
<dbReference type="EMBL" id="CM024804">
    <property type="protein sequence ID" value="KAG8009810.1"/>
    <property type="molecule type" value="Genomic_DNA"/>
</dbReference>
<sequence>MMEHHLSETCLGKENSELVNSMAEAKAPPAKLPRLEQNGSPLGRARLGSTGAKLSGVPYKPTSHLLKTCHKRGNMLPVFCVVEHYENPMDFDSKEEHAEFVLVRKDMLFNQLIEMALLSLGYSHSSAAQAKGMIQVGKWNPVPLSYVTDAPDATVADMLQDVYHVVTLKIQLHSCPKLEDLPPEQWSHSTVRNALKELLKDMNQSSLAKECPLSQIRARRCLQYDASSPPRPPYGHLETLI</sequence>
<reference evidence="1" key="1">
    <citation type="submission" date="2020-04" db="EMBL/GenBank/DDBJ databases">
        <title>A chromosome-scale assembly and high-density genetic map of the yellow drum (Nibea albiflora) genome.</title>
        <authorList>
            <person name="Xu D."/>
            <person name="Zhang W."/>
            <person name="Chen R."/>
            <person name="Tan P."/>
            <person name="Wang L."/>
            <person name="Song H."/>
            <person name="Tian L."/>
            <person name="Zhu Q."/>
            <person name="Wang B."/>
        </authorList>
    </citation>
    <scope>NUCLEOTIDE SEQUENCE</scope>
    <source>
        <strain evidence="1">ZJHYS-2018</strain>
    </source>
</reference>